<dbReference type="EMBL" id="JACHKY010000002">
    <property type="protein sequence ID" value="MBB4797959.1"/>
    <property type="molecule type" value="Genomic_DNA"/>
</dbReference>
<proteinExistence type="predicted"/>
<organism evidence="1 2">
    <name type="scientific">Brevundimonas bullata</name>
    <dbReference type="NCBI Taxonomy" id="13160"/>
    <lineage>
        <taxon>Bacteria</taxon>
        <taxon>Pseudomonadati</taxon>
        <taxon>Pseudomonadota</taxon>
        <taxon>Alphaproteobacteria</taxon>
        <taxon>Caulobacterales</taxon>
        <taxon>Caulobacteraceae</taxon>
        <taxon>Brevundimonas</taxon>
    </lineage>
</organism>
<name>A0A7W7N426_9CAUL</name>
<accession>A0A7W7N426</accession>
<reference evidence="1 2" key="1">
    <citation type="submission" date="2020-08" db="EMBL/GenBank/DDBJ databases">
        <title>Functional genomics of gut bacteria from endangered species of beetles.</title>
        <authorList>
            <person name="Carlos-Shanley C."/>
        </authorList>
    </citation>
    <scope>NUCLEOTIDE SEQUENCE [LARGE SCALE GENOMIC DNA]</scope>
    <source>
        <strain evidence="1 2">S00123</strain>
    </source>
</reference>
<dbReference type="GO" id="GO:0003677">
    <property type="term" value="F:DNA binding"/>
    <property type="evidence" value="ECO:0007669"/>
    <property type="project" value="UniProtKB-KW"/>
</dbReference>
<dbReference type="Proteomes" id="UP000539957">
    <property type="component" value="Unassembled WGS sequence"/>
</dbReference>
<comment type="caution">
    <text evidence="1">The sequence shown here is derived from an EMBL/GenBank/DDBJ whole genome shotgun (WGS) entry which is preliminary data.</text>
</comment>
<dbReference type="AlphaFoldDB" id="A0A7W7N426"/>
<keyword evidence="1" id="KW-0238">DNA-binding</keyword>
<dbReference type="RefSeq" id="WP_184268931.1">
    <property type="nucleotide sequence ID" value="NZ_CP194722.1"/>
</dbReference>
<keyword evidence="2" id="KW-1185">Reference proteome</keyword>
<sequence length="78" mass="8847">MTNRNVLPMSCPPRGLSRVEGAAYIGISVSKFDEMVADGRMPPPRPIDRRKVWDRLELDAAFTNLPHIEEDNPWDQVA</sequence>
<gene>
    <name evidence="1" type="ORF">HNP32_001683</name>
</gene>
<evidence type="ECO:0000313" key="1">
    <source>
        <dbReference type="EMBL" id="MBB4797959.1"/>
    </source>
</evidence>
<evidence type="ECO:0000313" key="2">
    <source>
        <dbReference type="Proteomes" id="UP000539957"/>
    </source>
</evidence>
<protein>
    <submittedName>
        <fullName evidence="1">Putative DNA-binding transcriptional regulator AlpA</fullName>
    </submittedName>
</protein>